<feature type="region of interest" description="Disordered" evidence="1">
    <location>
        <begin position="217"/>
        <end position="239"/>
    </location>
</feature>
<dbReference type="EMBL" id="QGKX02001621">
    <property type="protein sequence ID" value="KAF3499302.1"/>
    <property type="molecule type" value="Genomic_DNA"/>
</dbReference>
<name>A0A8S9N672_BRACR</name>
<proteinExistence type="predicted"/>
<reference evidence="2" key="1">
    <citation type="submission" date="2019-12" db="EMBL/GenBank/DDBJ databases">
        <title>Genome sequencing and annotation of Brassica cretica.</title>
        <authorList>
            <person name="Studholme D.J."/>
            <person name="Sarris P."/>
        </authorList>
    </citation>
    <scope>NUCLEOTIDE SEQUENCE</scope>
    <source>
        <strain evidence="2">PFS-109/04</strain>
        <tissue evidence="2">Leaf</tissue>
    </source>
</reference>
<evidence type="ECO:0000256" key="1">
    <source>
        <dbReference type="SAM" id="MobiDB-lite"/>
    </source>
</evidence>
<sequence length="239" mass="27589">MDYWSLEIDLVTRRLHEDPRVAEEAGGSPEIILEIRMSFRWILGPRIERRGNVGIQRFYDRSEKLSWNPEGFYPFSEIIHRPLRLYGNPELQVKRLFLVGPVRHIRQQIEFCFLGGPGASAALSANGLSFISSTSAEIFPNRDLLVAHRRLTGEVFLLRSQVQDMMARRDLLVQQVKASARWELMKEWLERRVDHWNPEEEYRRHLFLSGGLNHQSGSFSQAATPRSVVGSRSSDGPSF</sequence>
<dbReference type="AlphaFoldDB" id="A0A8S9N672"/>
<organism evidence="2 3">
    <name type="scientific">Brassica cretica</name>
    <name type="common">Mustard</name>
    <dbReference type="NCBI Taxonomy" id="69181"/>
    <lineage>
        <taxon>Eukaryota</taxon>
        <taxon>Viridiplantae</taxon>
        <taxon>Streptophyta</taxon>
        <taxon>Embryophyta</taxon>
        <taxon>Tracheophyta</taxon>
        <taxon>Spermatophyta</taxon>
        <taxon>Magnoliopsida</taxon>
        <taxon>eudicotyledons</taxon>
        <taxon>Gunneridae</taxon>
        <taxon>Pentapetalae</taxon>
        <taxon>rosids</taxon>
        <taxon>malvids</taxon>
        <taxon>Brassicales</taxon>
        <taxon>Brassicaceae</taxon>
        <taxon>Brassiceae</taxon>
        <taxon>Brassica</taxon>
    </lineage>
</organism>
<evidence type="ECO:0000313" key="2">
    <source>
        <dbReference type="EMBL" id="KAF3499302.1"/>
    </source>
</evidence>
<protein>
    <submittedName>
        <fullName evidence="2">Uncharacterized protein</fullName>
    </submittedName>
</protein>
<evidence type="ECO:0000313" key="3">
    <source>
        <dbReference type="Proteomes" id="UP000712600"/>
    </source>
</evidence>
<gene>
    <name evidence="2" type="ORF">F2Q69_00042140</name>
</gene>
<comment type="caution">
    <text evidence="2">The sequence shown here is derived from an EMBL/GenBank/DDBJ whole genome shotgun (WGS) entry which is preliminary data.</text>
</comment>
<accession>A0A8S9N672</accession>
<dbReference type="Proteomes" id="UP000712600">
    <property type="component" value="Unassembled WGS sequence"/>
</dbReference>